<proteinExistence type="predicted"/>
<evidence type="ECO:0000313" key="2">
    <source>
        <dbReference type="Proteomes" id="UP001060245"/>
    </source>
</evidence>
<accession>A0ACD4B7V8</accession>
<keyword evidence="2" id="KW-1185">Reference proteome</keyword>
<organism evidence="1 2">
    <name type="scientific">Microbacterium maritypicum</name>
    <name type="common">Microbacterium liquefaciens</name>
    <dbReference type="NCBI Taxonomy" id="33918"/>
    <lineage>
        <taxon>Bacteria</taxon>
        <taxon>Bacillati</taxon>
        <taxon>Actinomycetota</taxon>
        <taxon>Actinomycetes</taxon>
        <taxon>Micrococcales</taxon>
        <taxon>Microbacteriaceae</taxon>
        <taxon>Microbacterium</taxon>
    </lineage>
</organism>
<reference evidence="1" key="1">
    <citation type="submission" date="2022-07" db="EMBL/GenBank/DDBJ databases">
        <title>Complete genome of DND4.</title>
        <authorList>
            <person name="Cao G."/>
        </authorList>
    </citation>
    <scope>NUCLEOTIDE SEQUENCE</scope>
    <source>
        <strain evidence="1">DND4</strain>
    </source>
</reference>
<protein>
    <submittedName>
        <fullName evidence="1">Ig domain-containing protein</fullName>
    </submittedName>
</protein>
<gene>
    <name evidence="1" type="ORF">NMQ05_03355</name>
</gene>
<dbReference type="EMBL" id="CP101471">
    <property type="protein sequence ID" value="UTT53627.1"/>
    <property type="molecule type" value="Genomic_DNA"/>
</dbReference>
<name>A0ACD4B7V8_MICMQ</name>
<dbReference type="Proteomes" id="UP001060245">
    <property type="component" value="Chromosome"/>
</dbReference>
<sequence length="848" mass="86368">MSHRFVRTVAVAATLVLAIGGWTAAPASASDAQAPEQETTTTSLSDTGRKSRSIAPAAASRIFAQAHAQFGAFDSVFLPAAEGIPARAVVVSGFTGTVPMIDLPSGKATVFPITGLNGVTAVAATPGATSAHGRLFLVEPFSNNVAVFDIASHSFVADIPIPGAQPSALTFVGDASGETGTVFVGADVEDTIVGVDVATGETVTTIHDPRGSWIADMAPGADATPTSGSLLVLDEGLFGQVLRLDIATGAVLDTYQVFRPGDTGRRSISVIDGLDAGAETLLVTNQETGTAAKYDLATRSTLSEYHYRPSGGSLGLTSAAYVPGGPPGEGAVLTFLESGDFALFDEATGELVFEITSLGYPTGGVGFRASSEGSIEGEVFIADRLAGAIKVYDTVSGAVERQFNLSSTDYFPRLAMNGDASHLLAVGWEKGPVQVRDPDTGAVVRSVNLRASAIGAIPGSSEVLVSDASRKTLTLIDTLTGKAESPRTLDIAPGASTRGLWKGTSAYFVPDSVGTTVQVRSTEDFSLLQTLDGFRKPAFVALQGDRQLIVQEAGGVYRVVDLDTGEVTLAVRSGFRTAGVTAVVDHSTGGSRIYTADSTMGIGLTTVGGVSLTPDSLPDGLVDEPFEFELDAQGSPLPTLSLTGALPPGLALDLASGILSGTPTETGTFSFTVTASNGVSPDASREYSVTIGAVPALTTRTLPSATASEQYSAQIEAEGFPVPTYEVAEDSLPEGLSLDPATGVISGTPTKPGVFTFTLRASNSFGADEREYTIELTSGALVPPPGGAGGGGDQGDAAAAMPSDGLLAVTGGLAPGVIAALGLLALVSGALSLGSRRNRARDAAHVLE</sequence>
<evidence type="ECO:0000313" key="1">
    <source>
        <dbReference type="EMBL" id="UTT53627.1"/>
    </source>
</evidence>